<evidence type="ECO:0000313" key="3">
    <source>
        <dbReference type="EMBL" id="ONI60344.1"/>
    </source>
</evidence>
<accession>A0A1V2N9G8</accession>
<proteinExistence type="predicted"/>
<dbReference type="InterPro" id="IPR007844">
    <property type="entry name" value="AsmA"/>
</dbReference>
<comment type="caution">
    <text evidence="3">The sequence shown here is derived from an EMBL/GenBank/DDBJ whole genome shotgun (WGS) entry which is preliminary data.</text>
</comment>
<dbReference type="GO" id="GO:0090313">
    <property type="term" value="P:regulation of protein targeting to membrane"/>
    <property type="evidence" value="ECO:0007669"/>
    <property type="project" value="TreeGrafter"/>
</dbReference>
<sequence length="336" mass="38585">MIFHSLVVPFLNRIIIVLRRILISMVFLLSFLLFGAFSIPFFISWTDFQEKIERQASLFIGKKIVVQGGIKVRILPFPAIVFRDIGIDQRDNGSFESRIKKISINVYFSPLLFGEIRVSDMHIDRPYVTFYLPQNNGMFNVSKESNKFNSSHEHSIMAMIHNIVLEKSHIDEGRIQIIDQESDKSYFISGLNLEISANILDISSPLSINSIKGFIGVEGRGKYEDNKSAFKIMATFPAQNNSFPLKVQIASLDYSIVFDFNGNFLWDQKNPIYTGAFSAYGHISKLLPLKIPIEWSKVSGDFDFSDWHMRIERYKLQSGSLRSLKDKNQSSEQIER</sequence>
<dbReference type="Proteomes" id="UP000189542">
    <property type="component" value="Unassembled WGS sequence"/>
</dbReference>
<dbReference type="PANTHER" id="PTHR30441:SF4">
    <property type="entry name" value="PROTEIN ASMA"/>
    <property type="match status" value="1"/>
</dbReference>
<dbReference type="RefSeq" id="WP_076969187.1">
    <property type="nucleotide sequence ID" value="NZ_LWEB01000002.1"/>
</dbReference>
<evidence type="ECO:0000256" key="1">
    <source>
        <dbReference type="SAM" id="Phobius"/>
    </source>
</evidence>
<dbReference type="GO" id="GO:0005886">
    <property type="term" value="C:plasma membrane"/>
    <property type="evidence" value="ECO:0007669"/>
    <property type="project" value="TreeGrafter"/>
</dbReference>
<dbReference type="Pfam" id="PF05170">
    <property type="entry name" value="AsmA"/>
    <property type="match status" value="1"/>
</dbReference>
<dbReference type="AlphaFoldDB" id="A0A1V2N9G8"/>
<organism evidence="3 4">
    <name type="scientific">Candidatus Liberibacter solanacearum</name>
    <dbReference type="NCBI Taxonomy" id="556287"/>
    <lineage>
        <taxon>Bacteria</taxon>
        <taxon>Pseudomonadati</taxon>
        <taxon>Pseudomonadota</taxon>
        <taxon>Alphaproteobacteria</taxon>
        <taxon>Hyphomicrobiales</taxon>
        <taxon>Rhizobiaceae</taxon>
        <taxon>Liberibacter</taxon>
    </lineage>
</organism>
<keyword evidence="1" id="KW-0812">Transmembrane</keyword>
<keyword evidence="1" id="KW-0472">Membrane</keyword>
<feature type="transmembrane region" description="Helical" evidence="1">
    <location>
        <begin position="21"/>
        <end position="45"/>
    </location>
</feature>
<reference evidence="3 4" key="1">
    <citation type="journal article" date="2017" name="PLoS ONE">
        <title>Genomic sequence of 'Candidatus Liberibacter solanacearum' haplotype C and its comparison with haplotype A and B genomes.</title>
        <authorList>
            <person name="Wang J."/>
            <person name="Haapalainen M."/>
            <person name="Schott T."/>
            <person name="Thompson S.M."/>
            <person name="Smith G.R."/>
            <person name="Nissinen A.I."/>
            <person name="Pirhonen M."/>
        </authorList>
    </citation>
    <scope>NUCLEOTIDE SEQUENCE [LARGE SCALE GENOMIC DNA]</scope>
    <source>
        <strain evidence="3 4">FIN111</strain>
    </source>
</reference>
<dbReference type="OrthoDB" id="9816380at2"/>
<feature type="domain" description="AsmA" evidence="2">
    <location>
        <begin position="23"/>
        <end position="245"/>
    </location>
</feature>
<dbReference type="PANTHER" id="PTHR30441">
    <property type="entry name" value="DUF748 DOMAIN-CONTAINING PROTEIN"/>
    <property type="match status" value="1"/>
</dbReference>
<dbReference type="EMBL" id="LVWB01000002">
    <property type="protein sequence ID" value="ONI60344.1"/>
    <property type="molecule type" value="Genomic_DNA"/>
</dbReference>
<evidence type="ECO:0000313" key="4">
    <source>
        <dbReference type="Proteomes" id="UP000189542"/>
    </source>
</evidence>
<keyword evidence="1" id="KW-1133">Transmembrane helix</keyword>
<gene>
    <name evidence="3" type="ORF">AYO25_00610</name>
</gene>
<name>A0A1V2N9G8_9HYPH</name>
<evidence type="ECO:0000259" key="2">
    <source>
        <dbReference type="Pfam" id="PF05170"/>
    </source>
</evidence>
<dbReference type="InterPro" id="IPR052894">
    <property type="entry name" value="AsmA-related"/>
</dbReference>
<protein>
    <recommendedName>
        <fullName evidence="2">AsmA domain-containing protein</fullName>
    </recommendedName>
</protein>